<sequence>MMNHGVGNAFVAHQNVGKLSPSRTVVTSFNPKKSTLNDGDYFDDGDWVLCVATNEERQKVGCALSNGEVQIYDQTTLQHLHTYQRNSSLVTEMTFDTFDTNLLAATANDGSLTLYDIRQPINPAVEITNTLRPDEEALCISMGFDGKIAAVGSSKGKIHFYDIREKRGILGTYSQAHTNEVTRVRFQSFATQSSDSNCTSKTTTSTLVSGSEDGLACVFDTSKTTEESAITNILTVQSPIRDVGFFGPNSEAIYCLTGSESLQLYHKDDANCRKDFGNTREYLNNQLVRYGQNVATTSASSSVHPIEYLVDCHWDFARQELLMLAGSSKGDGAVFQVDEQQISPLHCLRGGHRGVIRAWSYNSNRSSFFTVGEDARMCEWGRFSSKTSIDGNGNGNQIIITRKRKEGAVARAGGGGKLRKPRSRMAATPY</sequence>
<dbReference type="EMBL" id="KV784354">
    <property type="protein sequence ID" value="OEU20560.1"/>
    <property type="molecule type" value="Genomic_DNA"/>
</dbReference>
<dbReference type="PANTHER" id="PTHR22889">
    <property type="entry name" value="WD REPEAT-CONTAINING PROTEIN 89"/>
    <property type="match status" value="1"/>
</dbReference>
<name>A0A1E7FQW6_9STRA</name>
<evidence type="ECO:0000313" key="5">
    <source>
        <dbReference type="Proteomes" id="UP000095751"/>
    </source>
</evidence>
<evidence type="ECO:0000256" key="3">
    <source>
        <dbReference type="SAM" id="MobiDB-lite"/>
    </source>
</evidence>
<evidence type="ECO:0000256" key="2">
    <source>
        <dbReference type="ARBA" id="ARBA00022737"/>
    </source>
</evidence>
<dbReference type="InterPro" id="IPR039328">
    <property type="entry name" value="WDR89"/>
</dbReference>
<protein>
    <submittedName>
        <fullName evidence="4">WD40 repeat-like protein</fullName>
    </submittedName>
</protein>
<evidence type="ECO:0000313" key="4">
    <source>
        <dbReference type="EMBL" id="OEU20560.1"/>
    </source>
</evidence>
<keyword evidence="5" id="KW-1185">Reference proteome</keyword>
<dbReference type="InterPro" id="IPR036322">
    <property type="entry name" value="WD40_repeat_dom_sf"/>
</dbReference>
<reference evidence="4 5" key="1">
    <citation type="submission" date="2016-09" db="EMBL/GenBank/DDBJ databases">
        <title>Extensive genetic diversity and differential bi-allelic expression allows diatom success in the polar Southern Ocean.</title>
        <authorList>
            <consortium name="DOE Joint Genome Institute"/>
            <person name="Mock T."/>
            <person name="Otillar R.P."/>
            <person name="Strauss J."/>
            <person name="Dupont C."/>
            <person name="Frickenhaus S."/>
            <person name="Maumus F."/>
            <person name="Mcmullan M."/>
            <person name="Sanges R."/>
            <person name="Schmutz J."/>
            <person name="Toseland A."/>
            <person name="Valas R."/>
            <person name="Veluchamy A."/>
            <person name="Ward B.J."/>
            <person name="Allen A."/>
            <person name="Barry K."/>
            <person name="Falciatore A."/>
            <person name="Ferrante M."/>
            <person name="Fortunato A.E."/>
            <person name="Gloeckner G."/>
            <person name="Gruber A."/>
            <person name="Hipkin R."/>
            <person name="Janech M."/>
            <person name="Kroth P."/>
            <person name="Leese F."/>
            <person name="Lindquist E."/>
            <person name="Lyon B.R."/>
            <person name="Martin J."/>
            <person name="Mayer C."/>
            <person name="Parker M."/>
            <person name="Quesneville H."/>
            <person name="Raymond J."/>
            <person name="Uhlig C."/>
            <person name="Valentin K.U."/>
            <person name="Worden A.Z."/>
            <person name="Armbrust E.V."/>
            <person name="Bowler C."/>
            <person name="Green B."/>
            <person name="Moulton V."/>
            <person name="Van Oosterhout C."/>
            <person name="Grigoriev I."/>
        </authorList>
    </citation>
    <scope>NUCLEOTIDE SEQUENCE [LARGE SCALE GENOMIC DNA]</scope>
    <source>
        <strain evidence="4 5">CCMP1102</strain>
    </source>
</reference>
<dbReference type="Gene3D" id="2.130.10.10">
    <property type="entry name" value="YVTN repeat-like/Quinoprotein amine dehydrogenase"/>
    <property type="match status" value="2"/>
</dbReference>
<feature type="region of interest" description="Disordered" evidence="3">
    <location>
        <begin position="410"/>
        <end position="430"/>
    </location>
</feature>
<keyword evidence="1" id="KW-0853">WD repeat</keyword>
<accession>A0A1E7FQW6</accession>
<dbReference type="OrthoDB" id="25131at2759"/>
<dbReference type="AlphaFoldDB" id="A0A1E7FQW6"/>
<gene>
    <name evidence="4" type="ORF">FRACYDRAFT_259586</name>
</gene>
<dbReference type="Proteomes" id="UP000095751">
    <property type="component" value="Unassembled WGS sequence"/>
</dbReference>
<dbReference type="PANTHER" id="PTHR22889:SF0">
    <property type="entry name" value="WD REPEAT-CONTAINING PROTEIN 89"/>
    <property type="match status" value="1"/>
</dbReference>
<dbReference type="SUPFAM" id="SSF50978">
    <property type="entry name" value="WD40 repeat-like"/>
    <property type="match status" value="1"/>
</dbReference>
<dbReference type="SMART" id="SM00320">
    <property type="entry name" value="WD40"/>
    <property type="match status" value="5"/>
</dbReference>
<organism evidence="4 5">
    <name type="scientific">Fragilariopsis cylindrus CCMP1102</name>
    <dbReference type="NCBI Taxonomy" id="635003"/>
    <lineage>
        <taxon>Eukaryota</taxon>
        <taxon>Sar</taxon>
        <taxon>Stramenopiles</taxon>
        <taxon>Ochrophyta</taxon>
        <taxon>Bacillariophyta</taxon>
        <taxon>Bacillariophyceae</taxon>
        <taxon>Bacillariophycidae</taxon>
        <taxon>Bacillariales</taxon>
        <taxon>Bacillariaceae</taxon>
        <taxon>Fragilariopsis</taxon>
    </lineage>
</organism>
<keyword evidence="2" id="KW-0677">Repeat</keyword>
<proteinExistence type="predicted"/>
<dbReference type="InterPro" id="IPR015943">
    <property type="entry name" value="WD40/YVTN_repeat-like_dom_sf"/>
</dbReference>
<dbReference type="InParanoid" id="A0A1E7FQW6"/>
<evidence type="ECO:0000256" key="1">
    <source>
        <dbReference type="ARBA" id="ARBA00022574"/>
    </source>
</evidence>
<dbReference type="KEGG" id="fcy:FRACYDRAFT_259586"/>
<dbReference type="InterPro" id="IPR001680">
    <property type="entry name" value="WD40_rpt"/>
</dbReference>